<evidence type="ECO:0000313" key="2">
    <source>
        <dbReference type="EMBL" id="MCG7938727.1"/>
    </source>
</evidence>
<dbReference type="InterPro" id="IPR011659">
    <property type="entry name" value="WD40"/>
</dbReference>
<name>A0A9E4K315_9GAMM</name>
<proteinExistence type="predicted"/>
<dbReference type="Proteomes" id="UP000886687">
    <property type="component" value="Unassembled WGS sequence"/>
</dbReference>
<feature type="signal peptide" evidence="1">
    <location>
        <begin position="1"/>
        <end position="25"/>
    </location>
</feature>
<sequence>MSQLNNRVKFALPYLVLSIALYACGGGGGGGADHSGDSEGGGDNPPPVSGNVNGGLTGRIFMPNGWIIDLPTGKSKRVPGVVWDSYCYERDFNEVGNDFYCTLIDPGMDYGLYVTFSGYPNINGSEYLLTASDCIYGGGYTDSDCLEIRSSETGEITGGRLTRYENINSGAKLSRDGQYYAYTHNEDGASSPTLFVINDRNHQEITSGTLPGSGEVTFDWGPSGEIVFHYDGALYITSPYSLDDSKIFDLRDHPELTSPETNSRGFTATGFSGFRVSPDGTKIAFLLYDGGYPDLILTPKTPWIMNIDGTDLHRLAYVPEKMGQFELFGSLAWSPDGKYILINEGYVKNTTPSYLYAILSDRRNVELNDEGSNGIIRIQTNYRNITQELRYTFNDGGFWWLP</sequence>
<keyword evidence="1" id="KW-0732">Signal</keyword>
<gene>
    <name evidence="2" type="ORF">JAZ04_07695</name>
</gene>
<evidence type="ECO:0000256" key="1">
    <source>
        <dbReference type="SAM" id="SignalP"/>
    </source>
</evidence>
<reference evidence="2" key="1">
    <citation type="journal article" date="2021" name="Proc. Natl. Acad. Sci. U.S.A.">
        <title>Global biogeography of chemosynthetic symbionts reveals both localized and globally distributed symbiont groups. .</title>
        <authorList>
            <person name="Osvatic J.T."/>
            <person name="Wilkins L.G.E."/>
            <person name="Leibrecht L."/>
            <person name="Leray M."/>
            <person name="Zauner S."/>
            <person name="Polzin J."/>
            <person name="Camacho Y."/>
            <person name="Gros O."/>
            <person name="van Gils J.A."/>
            <person name="Eisen J.A."/>
            <person name="Petersen J.M."/>
            <person name="Yuen B."/>
        </authorList>
    </citation>
    <scope>NUCLEOTIDE SEQUENCE</scope>
    <source>
        <strain evidence="2">MAGL173</strain>
    </source>
</reference>
<dbReference type="Gene3D" id="2.120.10.30">
    <property type="entry name" value="TolB, C-terminal domain"/>
    <property type="match status" value="1"/>
</dbReference>
<evidence type="ECO:0000313" key="3">
    <source>
        <dbReference type="Proteomes" id="UP000886687"/>
    </source>
</evidence>
<dbReference type="PROSITE" id="PS51257">
    <property type="entry name" value="PROKAR_LIPOPROTEIN"/>
    <property type="match status" value="1"/>
</dbReference>
<feature type="chain" id="PRO_5038760326" evidence="1">
    <location>
        <begin position="26"/>
        <end position="402"/>
    </location>
</feature>
<dbReference type="InterPro" id="IPR011042">
    <property type="entry name" value="6-blade_b-propeller_TolB-like"/>
</dbReference>
<protein>
    <submittedName>
        <fullName evidence="2">Uncharacterized protein</fullName>
    </submittedName>
</protein>
<dbReference type="SUPFAM" id="SSF82171">
    <property type="entry name" value="DPP6 N-terminal domain-like"/>
    <property type="match status" value="1"/>
</dbReference>
<comment type="caution">
    <text evidence="2">The sequence shown here is derived from an EMBL/GenBank/DDBJ whole genome shotgun (WGS) entry which is preliminary data.</text>
</comment>
<accession>A0A9E4K315</accession>
<organism evidence="2 3">
    <name type="scientific">Candidatus Thiodiazotropha lotti</name>
    <dbReference type="NCBI Taxonomy" id="2792787"/>
    <lineage>
        <taxon>Bacteria</taxon>
        <taxon>Pseudomonadati</taxon>
        <taxon>Pseudomonadota</taxon>
        <taxon>Gammaproteobacteria</taxon>
        <taxon>Chromatiales</taxon>
        <taxon>Sedimenticolaceae</taxon>
        <taxon>Candidatus Thiodiazotropha</taxon>
    </lineage>
</organism>
<dbReference type="Pfam" id="PF07676">
    <property type="entry name" value="PD40"/>
    <property type="match status" value="1"/>
</dbReference>
<dbReference type="EMBL" id="JAEPDI010000004">
    <property type="protein sequence ID" value="MCG7938727.1"/>
    <property type="molecule type" value="Genomic_DNA"/>
</dbReference>
<dbReference type="AlphaFoldDB" id="A0A9E4K315"/>